<name>A0A2M7V8A7_9BACT</name>
<evidence type="ECO:0000313" key="3">
    <source>
        <dbReference type="Proteomes" id="UP000228568"/>
    </source>
</evidence>
<keyword evidence="1" id="KW-0812">Transmembrane</keyword>
<evidence type="ECO:0000256" key="1">
    <source>
        <dbReference type="SAM" id="Phobius"/>
    </source>
</evidence>
<sequence length="94" mass="10951">MKVKYIKIIVSLIVVLFIIAGISWITVKKISNLNMNKIQQNASKEDKEIYCREQFQSSNAKNCPEYICKIVPFSRYDIETDMDEWGNDCVPKNN</sequence>
<keyword evidence="1" id="KW-0472">Membrane</keyword>
<protein>
    <submittedName>
        <fullName evidence="2">Uncharacterized protein</fullName>
    </submittedName>
</protein>
<comment type="caution">
    <text evidence="2">The sequence shown here is derived from an EMBL/GenBank/DDBJ whole genome shotgun (WGS) entry which is preliminary data.</text>
</comment>
<dbReference type="EMBL" id="PFPK01000022">
    <property type="protein sequence ID" value="PIZ95035.1"/>
    <property type="molecule type" value="Genomic_DNA"/>
</dbReference>
<gene>
    <name evidence="2" type="ORF">COX81_01920</name>
</gene>
<evidence type="ECO:0000313" key="2">
    <source>
        <dbReference type="EMBL" id="PIZ95035.1"/>
    </source>
</evidence>
<feature type="transmembrane region" description="Helical" evidence="1">
    <location>
        <begin position="6"/>
        <end position="27"/>
    </location>
</feature>
<reference evidence="3" key="1">
    <citation type="submission" date="2017-09" db="EMBL/GenBank/DDBJ databases">
        <title>Depth-based differentiation of microbial function through sediment-hosted aquifers and enrichment of novel symbionts in the deep terrestrial subsurface.</title>
        <authorList>
            <person name="Probst A.J."/>
            <person name="Ladd B."/>
            <person name="Jarett J.K."/>
            <person name="Geller-Mcgrath D.E."/>
            <person name="Sieber C.M.K."/>
            <person name="Emerson J.B."/>
            <person name="Anantharaman K."/>
            <person name="Thomas B.C."/>
            <person name="Malmstrom R."/>
            <person name="Stieglmeier M."/>
            <person name="Klingl A."/>
            <person name="Woyke T."/>
            <person name="Ryan C.M."/>
            <person name="Banfield J.F."/>
        </authorList>
    </citation>
    <scope>NUCLEOTIDE SEQUENCE [LARGE SCALE GENOMIC DNA]</scope>
</reference>
<dbReference type="AlphaFoldDB" id="A0A2M7V8A7"/>
<proteinExistence type="predicted"/>
<accession>A0A2M7V8A7</accession>
<keyword evidence="1" id="KW-1133">Transmembrane helix</keyword>
<organism evidence="2 3">
    <name type="scientific">Candidatus Magasanikbacteria bacterium CG_4_10_14_0_2_um_filter_37_12</name>
    <dbReference type="NCBI Taxonomy" id="1974637"/>
    <lineage>
        <taxon>Bacteria</taxon>
        <taxon>Candidatus Magasanikiibacteriota</taxon>
    </lineage>
</organism>
<dbReference type="Proteomes" id="UP000228568">
    <property type="component" value="Unassembled WGS sequence"/>
</dbReference>